<dbReference type="eggNOG" id="COG4508">
    <property type="taxonomic scope" value="Bacteria"/>
</dbReference>
<gene>
    <name evidence="1" type="ORF">MALL_0002</name>
</gene>
<dbReference type="InterPro" id="IPR016947">
    <property type="entry name" value="UCP030140"/>
</dbReference>
<sequence>MNLTQILEKQKLLDDAMYVKIIEMHPNLTLQEHRKQKMLALIVECSEFANEIQSFKYWKKNKNVSEEKAKEEFADIMHFIGSFANDFKSPRIIEELIVSQDFNIQLTQTYIAIAEAMKELNQEIVTKIFALCLGMAKLANFTEQDIELWYNKKNLTNYQRILNNY</sequence>
<name>D4XVW4_9BACT</name>
<proteinExistence type="predicted"/>
<dbReference type="Gene3D" id="1.10.4010.10">
    <property type="entry name" value="Type II deoxyuridine triphosphatase"/>
    <property type="match status" value="1"/>
</dbReference>
<evidence type="ECO:0000313" key="2">
    <source>
        <dbReference type="Proteomes" id="UP000004757"/>
    </source>
</evidence>
<dbReference type="STRING" id="747682.MALL_0002"/>
<comment type="caution">
    <text evidence="1">The sequence shown here is derived from an EMBL/GenBank/DDBJ whole genome shotgun (WGS) entry which is preliminary data.</text>
</comment>
<organism evidence="1 2">
    <name type="scientific">Mycoplasmopsis alligatoris A21JP2</name>
    <dbReference type="NCBI Taxonomy" id="747682"/>
    <lineage>
        <taxon>Bacteria</taxon>
        <taxon>Bacillati</taxon>
        <taxon>Mycoplasmatota</taxon>
        <taxon>Mycoplasmoidales</taxon>
        <taxon>Metamycoplasmataceae</taxon>
        <taxon>Mycoplasmopsis</taxon>
    </lineage>
</organism>
<accession>D4XVW4</accession>
<keyword evidence="2" id="KW-1185">Reference proteome</keyword>
<dbReference type="CDD" id="cd11527">
    <property type="entry name" value="NTP-PPase_dUTPase"/>
    <property type="match status" value="1"/>
</dbReference>
<dbReference type="Pfam" id="PF08761">
    <property type="entry name" value="dUTPase_2"/>
    <property type="match status" value="1"/>
</dbReference>
<dbReference type="SUPFAM" id="SSF101386">
    <property type="entry name" value="all-alpha NTP pyrophosphatases"/>
    <property type="match status" value="1"/>
</dbReference>
<dbReference type="RefSeq" id="WP_005683514.1">
    <property type="nucleotide sequence ID" value="NZ_ADNC01000015.1"/>
</dbReference>
<dbReference type="Proteomes" id="UP000004757">
    <property type="component" value="Unassembled WGS sequence"/>
</dbReference>
<dbReference type="EMBL" id="ADNC01000015">
    <property type="protein sequence ID" value="EFF41512.1"/>
    <property type="molecule type" value="Genomic_DNA"/>
</dbReference>
<reference evidence="1 2" key="1">
    <citation type="submission" date="2010-03" db="EMBL/GenBank/DDBJ databases">
        <authorList>
            <person name="Glass J.I."/>
            <person name="Benders G.A."/>
            <person name="Durkin A.S."/>
            <person name="Farmerie W.G."/>
            <person name="Hlavinka K."/>
            <person name="Hostetler J."/>
            <person name="Jackson J."/>
            <person name="May M.A."/>
            <person name="Miller R.H."/>
            <person name="Paralanov V."/>
            <person name="Radune D."/>
            <person name="Szczypinski B."/>
            <person name="Brown D.R."/>
        </authorList>
    </citation>
    <scope>NUCLEOTIDE SEQUENCE [LARGE SCALE GENOMIC DNA]</scope>
    <source>
        <strain evidence="1 2">A21JP2</strain>
    </source>
</reference>
<protein>
    <submittedName>
        <fullName evidence="1">dUTP diphosphatase</fullName>
    </submittedName>
</protein>
<dbReference type="PIRSF" id="PIRSF030140">
    <property type="entry name" value="UCP030140"/>
    <property type="match status" value="1"/>
</dbReference>
<dbReference type="AlphaFoldDB" id="D4XVW4"/>
<evidence type="ECO:0000313" key="1">
    <source>
        <dbReference type="EMBL" id="EFF41512.1"/>
    </source>
</evidence>
<dbReference type="OrthoDB" id="5506143at2"/>
<dbReference type="InterPro" id="IPR014871">
    <property type="entry name" value="dUTPase/dCTP_pyrophosphatase"/>
</dbReference>